<reference evidence="2 3" key="1">
    <citation type="submission" date="2020-07" db="EMBL/GenBank/DDBJ databases">
        <title>Sequencing the genomes of 1000 actinobacteria strains.</title>
        <authorList>
            <person name="Klenk H.-P."/>
        </authorList>
    </citation>
    <scope>NUCLEOTIDE SEQUENCE [LARGE SCALE GENOMIC DNA]</scope>
    <source>
        <strain evidence="2 3">DSM 18248</strain>
    </source>
</reference>
<name>A0A7Y9YHC7_9ACTN</name>
<dbReference type="Proteomes" id="UP000537326">
    <property type="component" value="Unassembled WGS sequence"/>
</dbReference>
<dbReference type="RefSeq" id="WP_179531824.1">
    <property type="nucleotide sequence ID" value="NZ_BAAAPP010000005.1"/>
</dbReference>
<evidence type="ECO:0000313" key="2">
    <source>
        <dbReference type="EMBL" id="NYI11087.1"/>
    </source>
</evidence>
<feature type="coiled-coil region" evidence="1">
    <location>
        <begin position="531"/>
        <end position="565"/>
    </location>
</feature>
<dbReference type="AlphaFoldDB" id="A0A7Y9YHC7"/>
<evidence type="ECO:0000256" key="1">
    <source>
        <dbReference type="SAM" id="Coils"/>
    </source>
</evidence>
<gene>
    <name evidence="2" type="ORF">BKA05_002602</name>
</gene>
<evidence type="ECO:0000313" key="3">
    <source>
        <dbReference type="Proteomes" id="UP000537326"/>
    </source>
</evidence>
<comment type="caution">
    <text evidence="2">The sequence shown here is derived from an EMBL/GenBank/DDBJ whole genome shotgun (WGS) entry which is preliminary data.</text>
</comment>
<accession>A0A7Y9YHC7</accession>
<sequence length="643" mass="69036">MRTSAAPQEPARLEERARRAYADGDLDGALDGYEQLHALHLREGDPEEAARAAMRLALHLLIDSGLMSSVRGWVSRAERLVVGSPDHPLHAMVAVVRAYERFFAGDLAASAALADRAVALGRRLDVHAAVVIGRTAQARLAVSAGRVEEGLGMLDELAVDLASPELDSMTAGMMLCELVCCAQGLGRLDLAREWTEVFDRWRHDQLFGGLHGRCRVHRAELLRASGPARAAEDEALAACEELRPWLRRELGWPLVELGTIRLQRGDLVGAEEALLAAYAHAWCPQPALARVRLAQGRVAEALDMLVDAVAHPLPMPSKERPPFHDLRLAPLLEGLAEVAAAARRPDLVDHAADRLRGIAERYGGPGLAALAAVARTRALLAAGEPAVAQAQTAVSATADAGWSYEAAVARGLLARAHDVAGEATPAAEERLAAQSGFAAFGVPCAAPSGGPGWGPGWSPRRVPGRWTREGDLRWVGLADEGGPVRDLKGLRYLRVLLAAAGREVHVLDLVAAESGSVLEEPGLTAIDEAARVAYRRRLLEADEDLQEALEEHDLARQELAMRDREFLLAELGAAVGLHGRVRTVGGSAERARTAVTRSIRYALARLAEQHPAVAAHLDATVITGTWCRYRPDPLVEVEWEVGA</sequence>
<protein>
    <submittedName>
        <fullName evidence="2">Uncharacterized protein</fullName>
    </submittedName>
</protein>
<keyword evidence="1" id="KW-0175">Coiled coil</keyword>
<dbReference type="EMBL" id="JACBZI010000001">
    <property type="protein sequence ID" value="NYI11087.1"/>
    <property type="molecule type" value="Genomic_DNA"/>
</dbReference>
<proteinExistence type="predicted"/>
<organism evidence="2 3">
    <name type="scientific">Nocardioides marinus</name>
    <dbReference type="NCBI Taxonomy" id="374514"/>
    <lineage>
        <taxon>Bacteria</taxon>
        <taxon>Bacillati</taxon>
        <taxon>Actinomycetota</taxon>
        <taxon>Actinomycetes</taxon>
        <taxon>Propionibacteriales</taxon>
        <taxon>Nocardioidaceae</taxon>
        <taxon>Nocardioides</taxon>
    </lineage>
</organism>
<keyword evidence="3" id="KW-1185">Reference proteome</keyword>